<dbReference type="RefSeq" id="WP_017362296.1">
    <property type="nucleotide sequence ID" value="NZ_FMZQ01000007.1"/>
</dbReference>
<dbReference type="EMBL" id="FMZQ01000007">
    <property type="protein sequence ID" value="SDC84577.1"/>
    <property type="molecule type" value="Genomic_DNA"/>
</dbReference>
<proteinExistence type="predicted"/>
<name>A0A1G6PYV4_9GAMM</name>
<reference evidence="2" key="1">
    <citation type="submission" date="2016-10" db="EMBL/GenBank/DDBJ databases">
        <authorList>
            <person name="Varghese N."/>
            <person name="Submissions S."/>
        </authorList>
    </citation>
    <scope>NUCLEOTIDE SEQUENCE [LARGE SCALE GENOMIC DNA]</scope>
    <source>
        <strain evidence="2">DSM 26382</strain>
    </source>
</reference>
<sequence>MNWFVYEILPIDFGWEHLHTVQQTLADITSAPETVADESQKLDLSDALQFSARWEAAKTAAREHGWEGDFRHDPRVFWLPGETKFDLAFVFKQDNNGTTYVVSPVVLPWLDALT</sequence>
<dbReference type="GeneID" id="57609070"/>
<evidence type="ECO:0000313" key="2">
    <source>
        <dbReference type="Proteomes" id="UP000199467"/>
    </source>
</evidence>
<evidence type="ECO:0000313" key="1">
    <source>
        <dbReference type="EMBL" id="SDC84577.1"/>
    </source>
</evidence>
<organism evidence="1 2">
    <name type="scientific">Ectopseudomonas chengduensis</name>
    <dbReference type="NCBI Taxonomy" id="489632"/>
    <lineage>
        <taxon>Bacteria</taxon>
        <taxon>Pseudomonadati</taxon>
        <taxon>Pseudomonadota</taxon>
        <taxon>Gammaproteobacteria</taxon>
        <taxon>Pseudomonadales</taxon>
        <taxon>Pseudomonadaceae</taxon>
        <taxon>Ectopseudomonas</taxon>
    </lineage>
</organism>
<protein>
    <submittedName>
        <fullName evidence="1">Uncharacterized protein</fullName>
    </submittedName>
</protein>
<dbReference type="Proteomes" id="UP000199467">
    <property type="component" value="Unassembled WGS sequence"/>
</dbReference>
<dbReference type="AlphaFoldDB" id="A0A1G6PYV4"/>
<keyword evidence="2" id="KW-1185">Reference proteome</keyword>
<accession>A0A1G6PYV4</accession>
<gene>
    <name evidence="1" type="ORF">SAMN05216576_107133</name>
</gene>